<evidence type="ECO:0000256" key="2">
    <source>
        <dbReference type="ARBA" id="ARBA00022692"/>
    </source>
</evidence>
<dbReference type="Proteomes" id="UP001165289">
    <property type="component" value="Unassembled WGS sequence"/>
</dbReference>
<feature type="chain" id="PRO_5043507581" evidence="10">
    <location>
        <begin position="19"/>
        <end position="796"/>
    </location>
</feature>
<dbReference type="InterPro" id="IPR001828">
    <property type="entry name" value="ANF_lig-bd_rcpt"/>
</dbReference>
<evidence type="ECO:0000256" key="1">
    <source>
        <dbReference type="ARBA" id="ARBA00004141"/>
    </source>
</evidence>
<keyword evidence="2 9" id="KW-0812">Transmembrane</keyword>
<keyword evidence="7" id="KW-0325">Glycoprotein</keyword>
<feature type="transmembrane region" description="Helical" evidence="9">
    <location>
        <begin position="537"/>
        <end position="554"/>
    </location>
</feature>
<feature type="domain" description="G-protein coupled receptors family 3 profile" evidence="11">
    <location>
        <begin position="532"/>
        <end position="743"/>
    </location>
</feature>
<reference evidence="12 13" key="1">
    <citation type="journal article" date="2023" name="BMC Biol.">
        <title>The compact genome of the sponge Oopsacas minuta (Hexactinellida) is lacking key metazoan core genes.</title>
        <authorList>
            <person name="Santini S."/>
            <person name="Schenkelaars Q."/>
            <person name="Jourda C."/>
            <person name="Duchesne M."/>
            <person name="Belahbib H."/>
            <person name="Rocher C."/>
            <person name="Selva M."/>
            <person name="Riesgo A."/>
            <person name="Vervoort M."/>
            <person name="Leys S.P."/>
            <person name="Kodjabachian L."/>
            <person name="Le Bivic A."/>
            <person name="Borchiellini C."/>
            <person name="Claverie J.M."/>
            <person name="Renard E."/>
        </authorList>
    </citation>
    <scope>NUCLEOTIDE SEQUENCE [LARGE SCALE GENOMIC DNA]</scope>
    <source>
        <strain evidence="12">SPO-2</strain>
    </source>
</reference>
<dbReference type="PRINTS" id="PR01176">
    <property type="entry name" value="GABABRECEPTR"/>
</dbReference>
<keyword evidence="8" id="KW-0807">Transducer</keyword>
<name>A0AAV7KL30_9METZ</name>
<feature type="signal peptide" evidence="10">
    <location>
        <begin position="1"/>
        <end position="18"/>
    </location>
</feature>
<feature type="transmembrane region" description="Helical" evidence="9">
    <location>
        <begin position="575"/>
        <end position="597"/>
    </location>
</feature>
<dbReference type="EMBL" id="JAKMXF010000011">
    <property type="protein sequence ID" value="KAI6661636.1"/>
    <property type="molecule type" value="Genomic_DNA"/>
</dbReference>
<evidence type="ECO:0000256" key="4">
    <source>
        <dbReference type="ARBA" id="ARBA00023040"/>
    </source>
</evidence>
<dbReference type="Pfam" id="PF01094">
    <property type="entry name" value="ANF_receptor"/>
    <property type="match status" value="1"/>
</dbReference>
<keyword evidence="5 9" id="KW-0472">Membrane</keyword>
<dbReference type="AlphaFoldDB" id="A0AAV7KL30"/>
<keyword evidence="6 12" id="KW-0675">Receptor</keyword>
<accession>A0AAV7KL30</accession>
<dbReference type="InterPro" id="IPR028082">
    <property type="entry name" value="Peripla_BP_I"/>
</dbReference>
<keyword evidence="4" id="KW-0297">G-protein coupled receptor</keyword>
<dbReference type="PANTHER" id="PTHR10519:SF20">
    <property type="entry name" value="G-PROTEIN COUPLED RECEPTOR 156-RELATED"/>
    <property type="match status" value="1"/>
</dbReference>
<dbReference type="Gene3D" id="3.40.50.2300">
    <property type="match status" value="2"/>
</dbReference>
<proteinExistence type="predicted"/>
<dbReference type="PRINTS" id="PR01177">
    <property type="entry name" value="GABAB1RECPTR"/>
</dbReference>
<evidence type="ECO:0000259" key="11">
    <source>
        <dbReference type="PROSITE" id="PS50259"/>
    </source>
</evidence>
<feature type="transmembrane region" description="Helical" evidence="9">
    <location>
        <begin position="457"/>
        <end position="484"/>
    </location>
</feature>
<keyword evidence="3 9" id="KW-1133">Transmembrane helix</keyword>
<comment type="subcellular location">
    <subcellularLocation>
        <location evidence="1">Membrane</location>
        <topology evidence="1">Multi-pass membrane protein</topology>
    </subcellularLocation>
</comment>
<dbReference type="SUPFAM" id="SSF53822">
    <property type="entry name" value="Periplasmic binding protein-like I"/>
    <property type="match status" value="1"/>
</dbReference>
<evidence type="ECO:0000256" key="5">
    <source>
        <dbReference type="ARBA" id="ARBA00023136"/>
    </source>
</evidence>
<keyword evidence="13" id="KW-1185">Reference proteome</keyword>
<gene>
    <name evidence="12" type="ORF">LOD99_13509</name>
</gene>
<keyword evidence="10" id="KW-0732">Signal</keyword>
<feature type="transmembrane region" description="Helical" evidence="9">
    <location>
        <begin position="703"/>
        <end position="728"/>
    </location>
</feature>
<evidence type="ECO:0000313" key="13">
    <source>
        <dbReference type="Proteomes" id="UP001165289"/>
    </source>
</evidence>
<evidence type="ECO:0000256" key="3">
    <source>
        <dbReference type="ARBA" id="ARBA00022989"/>
    </source>
</evidence>
<evidence type="ECO:0000256" key="6">
    <source>
        <dbReference type="ARBA" id="ARBA00023170"/>
    </source>
</evidence>
<comment type="caution">
    <text evidence="12">The sequence shown here is derived from an EMBL/GenBank/DDBJ whole genome shotgun (WGS) entry which is preliminary data.</text>
</comment>
<dbReference type="InterPro" id="IPR017978">
    <property type="entry name" value="GPCR_3_C"/>
</dbReference>
<evidence type="ECO:0000256" key="7">
    <source>
        <dbReference type="ARBA" id="ARBA00023180"/>
    </source>
</evidence>
<feature type="transmembrane region" description="Helical" evidence="9">
    <location>
        <begin position="634"/>
        <end position="657"/>
    </location>
</feature>
<evidence type="ECO:0000256" key="9">
    <source>
        <dbReference type="SAM" id="Phobius"/>
    </source>
</evidence>
<dbReference type="InterPro" id="IPR002455">
    <property type="entry name" value="GPCR3_GABA-B"/>
</dbReference>
<dbReference type="PROSITE" id="PS50259">
    <property type="entry name" value="G_PROTEIN_RECEP_F3_4"/>
    <property type="match status" value="1"/>
</dbReference>
<dbReference type="GO" id="GO:0038039">
    <property type="term" value="C:G protein-coupled receptor heterodimeric complex"/>
    <property type="evidence" value="ECO:0007669"/>
    <property type="project" value="TreeGrafter"/>
</dbReference>
<evidence type="ECO:0000256" key="10">
    <source>
        <dbReference type="SAM" id="SignalP"/>
    </source>
</evidence>
<dbReference type="GO" id="GO:0004965">
    <property type="term" value="F:G protein-coupled GABA receptor activity"/>
    <property type="evidence" value="ECO:0007669"/>
    <property type="project" value="InterPro"/>
</dbReference>
<feature type="transmembrane region" description="Helical" evidence="9">
    <location>
        <begin position="678"/>
        <end position="697"/>
    </location>
</feature>
<dbReference type="Pfam" id="PF00003">
    <property type="entry name" value="7tm_3"/>
    <property type="match status" value="1"/>
</dbReference>
<evidence type="ECO:0000313" key="12">
    <source>
        <dbReference type="EMBL" id="KAI6661636.1"/>
    </source>
</evidence>
<evidence type="ECO:0000256" key="8">
    <source>
        <dbReference type="ARBA" id="ARBA00023224"/>
    </source>
</evidence>
<dbReference type="GO" id="GO:0007214">
    <property type="term" value="P:gamma-aminobutyric acid signaling pathway"/>
    <property type="evidence" value="ECO:0007669"/>
    <property type="project" value="TreeGrafter"/>
</dbReference>
<dbReference type="PANTHER" id="PTHR10519">
    <property type="entry name" value="GABA-B RECEPTOR"/>
    <property type="match status" value="1"/>
</dbReference>
<organism evidence="12 13">
    <name type="scientific">Oopsacas minuta</name>
    <dbReference type="NCBI Taxonomy" id="111878"/>
    <lineage>
        <taxon>Eukaryota</taxon>
        <taxon>Metazoa</taxon>
        <taxon>Porifera</taxon>
        <taxon>Hexactinellida</taxon>
        <taxon>Hexasterophora</taxon>
        <taxon>Lyssacinosida</taxon>
        <taxon>Leucopsacidae</taxon>
        <taxon>Oopsacas</taxon>
    </lineage>
</organism>
<sequence>MLKILLVVLLVSVRYTNQENLNIAALYPYPTRMLSGAAPAAAQLALDHINSNLSILTNYNLTVKFRDSGCSNIVAVRSLFEFIREPDQSYLVVLGAWCSVATDVVAELAIAYNLPVISWASTSPSLTNDARYPELLLGTPSDTNTVSGQLLLIQQYNIRRVAIINEQEDLFISISTRLQVFLNELGVSYITEIYNPKNENYLETIDLILTRIDSEGYRVVVLNARELRYVQIMCRLRRFPSLYAPVTTWIVLGWYTDWSDNVGLETTGECTRDDIVSVSTGSLAVNPTVGFKEFDMSNQTTISGYTPRALYEQYEALVVSKEGMEFFERENILYDAYAYDCVWTIALALNNMAVNNYINITGVKSVELFEAMESVKFHGWTGDVMYVDRVRPGSRVQISEIINASYEFRGLYVNVPANLDNLVGNENITYLSEDSFTIFNPDLVSDGIEPYHIHTSIFALTVIFSLLGTTYVTVLIVIISVGWIKKYAAVTKSEPSVNIVIISGNYFIFVLALLWSIDGRYIDVSDNQPVCTFVCHLRVWLFAVSISIIFGGMLGKAIKYYVIAIKHKFKYSTYLNFYQILLIPVILVVIDTIYVLMWSLSSPITYNTIIIDSGLENPPLYMVSECRAGNQTKFVILLTIFLIYKSILVVVGLFLAYHLRKVVNKANKYSSTITWTMYNVGIFSIVQIVLVLTLTNVDVKYGLVGLSTIVEGFVISSIVAGPIIYYLFKDPHGKTFKPIQSTENFPENPDQLKEKIRTLEGQNSELRSMMSGEVSGVYKPASYSHDIPLSETPEEK</sequence>
<feature type="transmembrane region" description="Helical" evidence="9">
    <location>
        <begin position="496"/>
        <end position="517"/>
    </location>
</feature>
<protein>
    <submittedName>
        <fullName evidence="12">Gamma-aminobutyric acid type B receptor</fullName>
    </submittedName>
</protein>